<dbReference type="PANTHER" id="PTHR33121:SF71">
    <property type="entry name" value="OXYGEN SENSOR PROTEIN DOSP"/>
    <property type="match status" value="1"/>
</dbReference>
<dbReference type="Pfam" id="PF08447">
    <property type="entry name" value="PAS_3"/>
    <property type="match status" value="1"/>
</dbReference>
<dbReference type="Gene3D" id="3.30.70.270">
    <property type="match status" value="1"/>
</dbReference>
<dbReference type="CDD" id="cd00130">
    <property type="entry name" value="PAS"/>
    <property type="match status" value="1"/>
</dbReference>
<dbReference type="InterPro" id="IPR029787">
    <property type="entry name" value="Nucleotide_cyclase"/>
</dbReference>
<gene>
    <name evidence="4" type="ordered locus">Saut_2013</name>
</gene>
<dbReference type="InterPro" id="IPR050706">
    <property type="entry name" value="Cyclic-di-GMP_PDE-like"/>
</dbReference>
<sequence length="1104" mass="127706">MTLLGKWKRYLFILFVLLTSISLAITLVYYKTNTQKIANEILNNQNTYLQKSLNLYKNNLEHIAKDWAIWDETYNFVKGISREKYIQSDFGGDETLINLNIDAMLFFNSKYDMLYGRVVHNSKEKELAATPQLLTSYMNKLKLSKKTVLIDYVKKGKILLLLSVPIQQNAHRGKSNGLFVIYKILNADDFKNTNILNVNIIGGSKQNSYKLQNFDKLILCNTFEGATKHFCIQSTLRPEVLKTFYYSTLYAILMIMFISSLAVILIYILVHPMIKKLTSLSKNVDEMVTDGTVKTLPEFEAQEFQTLTDAIQSIVNKLHNNEQMLKFILDNVPVGIFIYQPNILYANSYTLEDFKIDAKKLSSYTPDMLLDESVSKAIRQEIQKTQDARIKNKDVGARNYELQLNINGIVLDVIAVSQSIIYKGKPAGIVGFIDNTESNKTKEELSELLHYLPLVAYRTRIFKDESYQITVSNAIEKLTGFTRKEVESSPSWWQEHIYEPDREEVLSAQGELFQKGYLEHQYRLECKDGSYIWIDNRAINLNKDDMLQDILGFWNEITTLKLHEAANKAIAKIDRHFLIQNDEEEIFFYICKHTVESEFCEQVVLTRQSGKKYSYPESATNFKMQKHLEVAYADEVLEIDFYLKAKITKHELFENIFTAFKNNVETGLKALLHERRLNYLTYTDIICGFPNANALVEKIKDYKKPFALAMINIRAFSSINLLYGFEFGNEVLCRVADIIKKILRKEDIVYHLSGDRFCVFINIEARDILDKIVKKIAKECAYNIMVEQRHIPISCRFGMAKYPDDSNNSSQIKDLAMTALSYASRDKKETVFYEDKMKEMLNNHAETETRLIDAIAHNKFEFYYQPIVDAKTQKVVHCEALIRLKDENNKPISPEYMIHVAEELGLIKKITKIVTKNVAMQQKIWQQKGLHVKVAINLSSYDIEDEDFSLFFAQTIVKYGLNNKSIAVEITERTAVQNYEAAQKFLQHMKELGIPVEIDDFGVANSSLHQITEMEFDTLKIDKSFVDKILEDEKDREIVNVILQTAKILNVTTLAEGVETKEQYEWLKDKGCDMIQGYYFSKPLCVKDFEAYMLSYKEPLDSAT</sequence>
<accession>E0URH0</accession>
<dbReference type="STRING" id="563040.Saut_2013"/>
<feature type="domain" description="GGDEF" evidence="3">
    <location>
        <begin position="704"/>
        <end position="836"/>
    </location>
</feature>
<feature type="transmembrane region" description="Helical" evidence="1">
    <location>
        <begin position="244"/>
        <end position="270"/>
    </location>
</feature>
<evidence type="ECO:0000259" key="2">
    <source>
        <dbReference type="PROSITE" id="PS50883"/>
    </source>
</evidence>
<dbReference type="eggNOG" id="COG2200">
    <property type="taxonomic scope" value="Bacteria"/>
</dbReference>
<dbReference type="HOGENOM" id="CLU_282677_0_0_7"/>
<evidence type="ECO:0000259" key="3">
    <source>
        <dbReference type="PROSITE" id="PS50887"/>
    </source>
</evidence>
<evidence type="ECO:0000256" key="1">
    <source>
        <dbReference type="SAM" id="Phobius"/>
    </source>
</evidence>
<dbReference type="InterPro" id="IPR043128">
    <property type="entry name" value="Rev_trsase/Diguanyl_cyclase"/>
</dbReference>
<dbReference type="CDD" id="cd01948">
    <property type="entry name" value="EAL"/>
    <property type="match status" value="1"/>
</dbReference>
<dbReference type="InterPro" id="IPR000014">
    <property type="entry name" value="PAS"/>
</dbReference>
<dbReference type="InterPro" id="IPR001633">
    <property type="entry name" value="EAL_dom"/>
</dbReference>
<dbReference type="GO" id="GO:0071111">
    <property type="term" value="F:cyclic-guanylate-specific phosphodiesterase activity"/>
    <property type="evidence" value="ECO:0007669"/>
    <property type="project" value="InterPro"/>
</dbReference>
<organism evidence="4 5">
    <name type="scientific">Sulfurimonas autotrophica (strain ATCC BAA-671 / DSM 16294 / JCM 11897 / OK10)</name>
    <dbReference type="NCBI Taxonomy" id="563040"/>
    <lineage>
        <taxon>Bacteria</taxon>
        <taxon>Pseudomonadati</taxon>
        <taxon>Campylobacterota</taxon>
        <taxon>Epsilonproteobacteria</taxon>
        <taxon>Campylobacterales</taxon>
        <taxon>Sulfurimonadaceae</taxon>
        <taxon>Sulfurimonas</taxon>
    </lineage>
</organism>
<feature type="domain" description="EAL" evidence="2">
    <location>
        <begin position="844"/>
        <end position="1097"/>
    </location>
</feature>
<dbReference type="PROSITE" id="PS50887">
    <property type="entry name" value="GGDEF"/>
    <property type="match status" value="1"/>
</dbReference>
<dbReference type="KEGG" id="sua:Saut_2013"/>
<dbReference type="AlphaFoldDB" id="E0URH0"/>
<dbReference type="Pfam" id="PF05228">
    <property type="entry name" value="CHASE4"/>
    <property type="match status" value="1"/>
</dbReference>
<dbReference type="InterPro" id="IPR035919">
    <property type="entry name" value="EAL_sf"/>
</dbReference>
<keyword evidence="5" id="KW-1185">Reference proteome</keyword>
<proteinExistence type="predicted"/>
<evidence type="ECO:0000313" key="5">
    <source>
        <dbReference type="Proteomes" id="UP000007803"/>
    </source>
</evidence>
<dbReference type="SMART" id="SM00267">
    <property type="entry name" value="GGDEF"/>
    <property type="match status" value="1"/>
</dbReference>
<dbReference type="PROSITE" id="PS50883">
    <property type="entry name" value="EAL"/>
    <property type="match status" value="1"/>
</dbReference>
<dbReference type="SUPFAM" id="SSF141868">
    <property type="entry name" value="EAL domain-like"/>
    <property type="match status" value="1"/>
</dbReference>
<dbReference type="OrthoDB" id="9762141at2"/>
<dbReference type="Proteomes" id="UP000007803">
    <property type="component" value="Chromosome"/>
</dbReference>
<keyword evidence="1" id="KW-0472">Membrane</keyword>
<protein>
    <submittedName>
        <fullName evidence="4">Diguanylate cyclase/phosphodiesterase with PAS/PAC sensor(S)</fullName>
    </submittedName>
</protein>
<evidence type="ECO:0000313" key="4">
    <source>
        <dbReference type="EMBL" id="ADN10056.1"/>
    </source>
</evidence>
<dbReference type="PANTHER" id="PTHR33121">
    <property type="entry name" value="CYCLIC DI-GMP PHOSPHODIESTERASE PDEF"/>
    <property type="match status" value="1"/>
</dbReference>
<dbReference type="EMBL" id="CP002205">
    <property type="protein sequence ID" value="ADN10056.1"/>
    <property type="molecule type" value="Genomic_DNA"/>
</dbReference>
<dbReference type="eggNOG" id="COG2199">
    <property type="taxonomic scope" value="Bacteria"/>
</dbReference>
<dbReference type="SMART" id="SM00052">
    <property type="entry name" value="EAL"/>
    <property type="match status" value="1"/>
</dbReference>
<dbReference type="Gene3D" id="3.30.450.20">
    <property type="entry name" value="PAS domain"/>
    <property type="match status" value="2"/>
</dbReference>
<dbReference type="NCBIfam" id="TIGR00254">
    <property type="entry name" value="GGDEF"/>
    <property type="match status" value="1"/>
</dbReference>
<reference evidence="5" key="1">
    <citation type="journal article" date="2010" name="Stand. Genomic Sci.">
        <title>Complete genome sequence of Sulfurimonas autotrophica type strain (OK10).</title>
        <authorList>
            <person name="Sikorski J."/>
            <person name="Munk C."/>
            <person name="Lapidus A."/>
            <person name="Djao O."/>
            <person name="Lucas S."/>
            <person name="Glavina Del Rio T."/>
            <person name="Nolan M."/>
            <person name="Tice H."/>
            <person name="Han C."/>
            <person name="Cheng J."/>
            <person name="Tapia R."/>
            <person name="Goodwin L."/>
            <person name="Pitluck S."/>
            <person name="Liolios K."/>
            <person name="Ivanova N."/>
            <person name="Mavromatis K."/>
            <person name="Mikhailova N."/>
            <person name="Pati A."/>
            <person name="Sims D."/>
            <person name="Meincke L."/>
            <person name="Brettin T."/>
            <person name="Detter J."/>
            <person name="Chen A."/>
            <person name="Palaniappan K."/>
            <person name="Land M."/>
            <person name="Hauser L."/>
            <person name="Chang Y."/>
            <person name="Jeffries C."/>
            <person name="Rohde M."/>
            <person name="Lang E."/>
            <person name="Spring S."/>
            <person name="Goker M."/>
            <person name="Woyke T."/>
            <person name="Bristow J."/>
            <person name="Eisen J."/>
            <person name="Markowitz V."/>
            <person name="Hugenholtz P."/>
            <person name="Kyrpides N."/>
            <person name="Klenk H."/>
        </authorList>
    </citation>
    <scope>NUCLEOTIDE SEQUENCE [LARGE SCALE GENOMIC DNA]</scope>
    <source>
        <strain evidence="5">ATCC BAA-671 / DSM 16294 / JCM 11897 / OK10</strain>
    </source>
</reference>
<dbReference type="Pfam" id="PF00990">
    <property type="entry name" value="GGDEF"/>
    <property type="match status" value="1"/>
</dbReference>
<dbReference type="InterPro" id="IPR035965">
    <property type="entry name" value="PAS-like_dom_sf"/>
</dbReference>
<dbReference type="NCBIfam" id="TIGR00229">
    <property type="entry name" value="sensory_box"/>
    <property type="match status" value="1"/>
</dbReference>
<name>E0URH0_SULAO</name>
<keyword evidence="1" id="KW-1133">Transmembrane helix</keyword>
<dbReference type="InterPro" id="IPR007892">
    <property type="entry name" value="CHASE4"/>
</dbReference>
<dbReference type="InterPro" id="IPR013655">
    <property type="entry name" value="PAS_fold_3"/>
</dbReference>
<dbReference type="SUPFAM" id="SSF55073">
    <property type="entry name" value="Nucleotide cyclase"/>
    <property type="match status" value="1"/>
</dbReference>
<dbReference type="RefSeq" id="WP_013327809.1">
    <property type="nucleotide sequence ID" value="NC_014506.1"/>
</dbReference>
<keyword evidence="1" id="KW-0812">Transmembrane</keyword>
<dbReference type="InterPro" id="IPR000160">
    <property type="entry name" value="GGDEF_dom"/>
</dbReference>
<dbReference type="Pfam" id="PF00563">
    <property type="entry name" value="EAL"/>
    <property type="match status" value="1"/>
</dbReference>
<dbReference type="eggNOG" id="COG3322">
    <property type="taxonomic scope" value="Bacteria"/>
</dbReference>
<dbReference type="Gene3D" id="3.20.20.450">
    <property type="entry name" value="EAL domain"/>
    <property type="match status" value="1"/>
</dbReference>
<dbReference type="SUPFAM" id="SSF55785">
    <property type="entry name" value="PYP-like sensor domain (PAS domain)"/>
    <property type="match status" value="1"/>
</dbReference>
<dbReference type="CDD" id="cd01949">
    <property type="entry name" value="GGDEF"/>
    <property type="match status" value="1"/>
</dbReference>